<dbReference type="EMBL" id="JAUIQD010000005">
    <property type="protein sequence ID" value="KAK3349396.1"/>
    <property type="molecule type" value="Genomic_DNA"/>
</dbReference>
<reference evidence="1" key="1">
    <citation type="journal article" date="2023" name="Mol. Phylogenet. Evol.">
        <title>Genome-scale phylogeny and comparative genomics of the fungal order Sordariales.</title>
        <authorList>
            <person name="Hensen N."/>
            <person name="Bonometti L."/>
            <person name="Westerberg I."/>
            <person name="Brannstrom I.O."/>
            <person name="Guillou S."/>
            <person name="Cros-Aarteil S."/>
            <person name="Calhoun S."/>
            <person name="Haridas S."/>
            <person name="Kuo A."/>
            <person name="Mondo S."/>
            <person name="Pangilinan J."/>
            <person name="Riley R."/>
            <person name="LaButti K."/>
            <person name="Andreopoulos B."/>
            <person name="Lipzen A."/>
            <person name="Chen C."/>
            <person name="Yan M."/>
            <person name="Daum C."/>
            <person name="Ng V."/>
            <person name="Clum A."/>
            <person name="Steindorff A."/>
            <person name="Ohm R.A."/>
            <person name="Martin F."/>
            <person name="Silar P."/>
            <person name="Natvig D.O."/>
            <person name="Lalanne C."/>
            <person name="Gautier V."/>
            <person name="Ament-Velasquez S.L."/>
            <person name="Kruys A."/>
            <person name="Hutchinson M.I."/>
            <person name="Powell A.J."/>
            <person name="Barry K."/>
            <person name="Miller A.N."/>
            <person name="Grigoriev I.V."/>
            <person name="Debuchy R."/>
            <person name="Gladieux P."/>
            <person name="Hiltunen Thoren M."/>
            <person name="Johannesson H."/>
        </authorList>
    </citation>
    <scope>NUCLEOTIDE SEQUENCE</scope>
    <source>
        <strain evidence="1">CBS 955.72</strain>
    </source>
</reference>
<organism evidence="1 2">
    <name type="scientific">Lasiosphaeria hispida</name>
    <dbReference type="NCBI Taxonomy" id="260671"/>
    <lineage>
        <taxon>Eukaryota</taxon>
        <taxon>Fungi</taxon>
        <taxon>Dikarya</taxon>
        <taxon>Ascomycota</taxon>
        <taxon>Pezizomycotina</taxon>
        <taxon>Sordariomycetes</taxon>
        <taxon>Sordariomycetidae</taxon>
        <taxon>Sordariales</taxon>
        <taxon>Lasiosphaeriaceae</taxon>
        <taxon>Lasiosphaeria</taxon>
    </lineage>
</organism>
<protein>
    <submittedName>
        <fullName evidence="1">Uncharacterized protein</fullName>
    </submittedName>
</protein>
<name>A0AAJ0HF17_9PEZI</name>
<sequence length="240" mass="26556">MYCGRRANDRERVQTASCCDHLFPDCPPKQPTIPRRYTTLHLHPPPCPMQFDWPVALPWLQFQSANSDLISLPSAQQNPLPGRSNSELKPRDVSESLVSTFLGIERLDQRPSVSRLATTIGTSLPESYRGGNLTRADIILNGSVPDLLRESITLTIFGVSNNSIDLHDHNIWEPIRAILLQFGVVDGSLNPESLGSATLSAFTENLFIAASYTWGCQTTARSRKATRMTMGKTSIFLNGC</sequence>
<comment type="caution">
    <text evidence="1">The sequence shown here is derived from an EMBL/GenBank/DDBJ whole genome shotgun (WGS) entry which is preliminary data.</text>
</comment>
<evidence type="ECO:0000313" key="2">
    <source>
        <dbReference type="Proteomes" id="UP001275084"/>
    </source>
</evidence>
<keyword evidence="2" id="KW-1185">Reference proteome</keyword>
<accession>A0AAJ0HF17</accession>
<evidence type="ECO:0000313" key="1">
    <source>
        <dbReference type="EMBL" id="KAK3349396.1"/>
    </source>
</evidence>
<dbReference type="AlphaFoldDB" id="A0AAJ0HF17"/>
<dbReference type="Proteomes" id="UP001275084">
    <property type="component" value="Unassembled WGS sequence"/>
</dbReference>
<gene>
    <name evidence="1" type="ORF">B0T25DRAFT_241485</name>
</gene>
<proteinExistence type="predicted"/>
<reference evidence="1" key="2">
    <citation type="submission" date="2023-06" db="EMBL/GenBank/DDBJ databases">
        <authorList>
            <consortium name="Lawrence Berkeley National Laboratory"/>
            <person name="Haridas S."/>
            <person name="Hensen N."/>
            <person name="Bonometti L."/>
            <person name="Westerberg I."/>
            <person name="Brannstrom I.O."/>
            <person name="Guillou S."/>
            <person name="Cros-Aarteil S."/>
            <person name="Calhoun S."/>
            <person name="Kuo A."/>
            <person name="Mondo S."/>
            <person name="Pangilinan J."/>
            <person name="Riley R."/>
            <person name="Labutti K."/>
            <person name="Andreopoulos B."/>
            <person name="Lipzen A."/>
            <person name="Chen C."/>
            <person name="Yanf M."/>
            <person name="Daum C."/>
            <person name="Ng V."/>
            <person name="Clum A."/>
            <person name="Steindorff A."/>
            <person name="Ohm R."/>
            <person name="Martin F."/>
            <person name="Silar P."/>
            <person name="Natvig D."/>
            <person name="Lalanne C."/>
            <person name="Gautier V."/>
            <person name="Ament-Velasquez S.L."/>
            <person name="Kruys A."/>
            <person name="Hutchinson M.I."/>
            <person name="Powell A.J."/>
            <person name="Barry K."/>
            <person name="Miller A.N."/>
            <person name="Grigoriev I.V."/>
            <person name="Debuchy R."/>
            <person name="Gladieux P."/>
            <person name="Thoren M.H."/>
            <person name="Johannesson H."/>
        </authorList>
    </citation>
    <scope>NUCLEOTIDE SEQUENCE</scope>
    <source>
        <strain evidence="1">CBS 955.72</strain>
    </source>
</reference>